<accession>A0AA39VGQ1</accession>
<organism evidence="1 2">
    <name type="scientific">Acer saccharum</name>
    <name type="common">Sugar maple</name>
    <dbReference type="NCBI Taxonomy" id="4024"/>
    <lineage>
        <taxon>Eukaryota</taxon>
        <taxon>Viridiplantae</taxon>
        <taxon>Streptophyta</taxon>
        <taxon>Embryophyta</taxon>
        <taxon>Tracheophyta</taxon>
        <taxon>Spermatophyta</taxon>
        <taxon>Magnoliopsida</taxon>
        <taxon>eudicotyledons</taxon>
        <taxon>Gunneridae</taxon>
        <taxon>Pentapetalae</taxon>
        <taxon>rosids</taxon>
        <taxon>malvids</taxon>
        <taxon>Sapindales</taxon>
        <taxon>Sapindaceae</taxon>
        <taxon>Hippocastanoideae</taxon>
        <taxon>Acereae</taxon>
        <taxon>Acer</taxon>
    </lineage>
</organism>
<dbReference type="EMBL" id="JAUESC010000385">
    <property type="protein sequence ID" value="KAK0579400.1"/>
    <property type="molecule type" value="Genomic_DNA"/>
</dbReference>
<keyword evidence="2" id="KW-1185">Reference proteome</keyword>
<proteinExistence type="predicted"/>
<dbReference type="AlphaFoldDB" id="A0AA39VGQ1"/>
<dbReference type="Proteomes" id="UP001168877">
    <property type="component" value="Unassembled WGS sequence"/>
</dbReference>
<gene>
    <name evidence="1" type="ORF">LWI29_025854</name>
</gene>
<reference evidence="1" key="2">
    <citation type="submission" date="2023-06" db="EMBL/GenBank/DDBJ databases">
        <authorList>
            <person name="Swenson N.G."/>
            <person name="Wegrzyn J.L."/>
            <person name="Mcevoy S.L."/>
        </authorList>
    </citation>
    <scope>NUCLEOTIDE SEQUENCE</scope>
    <source>
        <strain evidence="1">NS2018</strain>
        <tissue evidence="1">Leaf</tissue>
    </source>
</reference>
<sequence length="66" mass="7705">MHKASTHEFQLFSSLDLTRTLFIFRFKSKNGRSSVEGFGFSVKNLNLVCAVDILQQVLKWRTLLWN</sequence>
<name>A0AA39VGQ1_ACESA</name>
<reference evidence="1" key="1">
    <citation type="journal article" date="2022" name="Plant J.">
        <title>Strategies of tolerance reflected in two North American maple genomes.</title>
        <authorList>
            <person name="McEvoy S.L."/>
            <person name="Sezen U.U."/>
            <person name="Trouern-Trend A."/>
            <person name="McMahon S.M."/>
            <person name="Schaberg P.G."/>
            <person name="Yang J."/>
            <person name="Wegrzyn J.L."/>
            <person name="Swenson N.G."/>
        </authorList>
    </citation>
    <scope>NUCLEOTIDE SEQUENCE</scope>
    <source>
        <strain evidence="1">NS2018</strain>
    </source>
</reference>
<evidence type="ECO:0000313" key="2">
    <source>
        <dbReference type="Proteomes" id="UP001168877"/>
    </source>
</evidence>
<evidence type="ECO:0000313" key="1">
    <source>
        <dbReference type="EMBL" id="KAK0579400.1"/>
    </source>
</evidence>
<protein>
    <submittedName>
        <fullName evidence="1">Uncharacterized protein</fullName>
    </submittedName>
</protein>
<comment type="caution">
    <text evidence="1">The sequence shown here is derived from an EMBL/GenBank/DDBJ whole genome shotgun (WGS) entry which is preliminary data.</text>
</comment>